<feature type="non-terminal residue" evidence="2">
    <location>
        <position position="1"/>
    </location>
</feature>
<sequence length="184" mass="20993">RVRWHSPGSLDLFAPLLYTYMAAVMAGICSNYPLLERFSDTSFAYACCCFNLGMQVWAYIHTDHLNLPFAWCAITALGDFDPDYGGHLILWSLGLVVRFPPGSTIYIPSALVRHSNIPVRQHERRFSIVQWMPGALCRWHDFGFKPAKAFEAEHGKEAASEANRARWKSGVDLFPRLAYFRCKM</sequence>
<keyword evidence="1" id="KW-0812">Transmembrane</keyword>
<dbReference type="AlphaFoldDB" id="A0A5C3MJJ2"/>
<reference evidence="2 3" key="1">
    <citation type="journal article" date="2019" name="Nat. Ecol. Evol.">
        <title>Megaphylogeny resolves global patterns of mushroom evolution.</title>
        <authorList>
            <person name="Varga T."/>
            <person name="Krizsan K."/>
            <person name="Foldi C."/>
            <person name="Dima B."/>
            <person name="Sanchez-Garcia M."/>
            <person name="Sanchez-Ramirez S."/>
            <person name="Szollosi G.J."/>
            <person name="Szarkandi J.G."/>
            <person name="Papp V."/>
            <person name="Albert L."/>
            <person name="Andreopoulos W."/>
            <person name="Angelini C."/>
            <person name="Antonin V."/>
            <person name="Barry K.W."/>
            <person name="Bougher N.L."/>
            <person name="Buchanan P."/>
            <person name="Buyck B."/>
            <person name="Bense V."/>
            <person name="Catcheside P."/>
            <person name="Chovatia M."/>
            <person name="Cooper J."/>
            <person name="Damon W."/>
            <person name="Desjardin D."/>
            <person name="Finy P."/>
            <person name="Geml J."/>
            <person name="Haridas S."/>
            <person name="Hughes K."/>
            <person name="Justo A."/>
            <person name="Karasinski D."/>
            <person name="Kautmanova I."/>
            <person name="Kiss B."/>
            <person name="Kocsube S."/>
            <person name="Kotiranta H."/>
            <person name="LaButti K.M."/>
            <person name="Lechner B.E."/>
            <person name="Liimatainen K."/>
            <person name="Lipzen A."/>
            <person name="Lukacs Z."/>
            <person name="Mihaltcheva S."/>
            <person name="Morgado L.N."/>
            <person name="Niskanen T."/>
            <person name="Noordeloos M.E."/>
            <person name="Ohm R.A."/>
            <person name="Ortiz-Santana B."/>
            <person name="Ovrebo C."/>
            <person name="Racz N."/>
            <person name="Riley R."/>
            <person name="Savchenko A."/>
            <person name="Shiryaev A."/>
            <person name="Soop K."/>
            <person name="Spirin V."/>
            <person name="Szebenyi C."/>
            <person name="Tomsovsky M."/>
            <person name="Tulloss R.E."/>
            <person name="Uehling J."/>
            <person name="Grigoriev I.V."/>
            <person name="Vagvolgyi C."/>
            <person name="Papp T."/>
            <person name="Martin F.M."/>
            <person name="Miettinen O."/>
            <person name="Hibbett D.S."/>
            <person name="Nagy L.G."/>
        </authorList>
    </citation>
    <scope>NUCLEOTIDE SEQUENCE [LARGE SCALE GENOMIC DNA]</scope>
    <source>
        <strain evidence="2 3">OMC1185</strain>
    </source>
</reference>
<keyword evidence="1" id="KW-1133">Transmembrane helix</keyword>
<dbReference type="Gene3D" id="3.60.130.30">
    <property type="match status" value="1"/>
</dbReference>
<keyword evidence="1" id="KW-0472">Membrane</keyword>
<dbReference type="OrthoDB" id="3202607at2759"/>
<dbReference type="Proteomes" id="UP000305948">
    <property type="component" value="Unassembled WGS sequence"/>
</dbReference>
<accession>A0A5C3MJJ2</accession>
<dbReference type="STRING" id="5364.A0A5C3MJJ2"/>
<protein>
    <submittedName>
        <fullName evidence="2">Uncharacterized protein</fullName>
    </submittedName>
</protein>
<evidence type="ECO:0000313" key="3">
    <source>
        <dbReference type="Proteomes" id="UP000305948"/>
    </source>
</evidence>
<keyword evidence="3" id="KW-1185">Reference proteome</keyword>
<proteinExistence type="predicted"/>
<organism evidence="2 3">
    <name type="scientific">Heliocybe sulcata</name>
    <dbReference type="NCBI Taxonomy" id="5364"/>
    <lineage>
        <taxon>Eukaryota</taxon>
        <taxon>Fungi</taxon>
        <taxon>Dikarya</taxon>
        <taxon>Basidiomycota</taxon>
        <taxon>Agaricomycotina</taxon>
        <taxon>Agaricomycetes</taxon>
        <taxon>Gloeophyllales</taxon>
        <taxon>Gloeophyllaceae</taxon>
        <taxon>Heliocybe</taxon>
    </lineage>
</organism>
<feature type="transmembrane region" description="Helical" evidence="1">
    <location>
        <begin position="12"/>
        <end position="35"/>
    </location>
</feature>
<feature type="transmembrane region" description="Helical" evidence="1">
    <location>
        <begin position="42"/>
        <end position="60"/>
    </location>
</feature>
<feature type="transmembrane region" description="Helical" evidence="1">
    <location>
        <begin position="88"/>
        <end position="112"/>
    </location>
</feature>
<evidence type="ECO:0000313" key="2">
    <source>
        <dbReference type="EMBL" id="TFK45582.1"/>
    </source>
</evidence>
<gene>
    <name evidence="2" type="ORF">OE88DRAFT_1639688</name>
</gene>
<dbReference type="EMBL" id="ML213540">
    <property type="protein sequence ID" value="TFK45582.1"/>
    <property type="molecule type" value="Genomic_DNA"/>
</dbReference>
<name>A0A5C3MJJ2_9AGAM</name>
<evidence type="ECO:0000256" key="1">
    <source>
        <dbReference type="SAM" id="Phobius"/>
    </source>
</evidence>